<organism evidence="1 2">
    <name type="scientific">Staphylococcus aureus</name>
    <dbReference type="NCBI Taxonomy" id="1280"/>
    <lineage>
        <taxon>Bacteria</taxon>
        <taxon>Bacillati</taxon>
        <taxon>Bacillota</taxon>
        <taxon>Bacilli</taxon>
        <taxon>Bacillales</taxon>
        <taxon>Staphylococcaceae</taxon>
        <taxon>Staphylococcus</taxon>
    </lineage>
</organism>
<comment type="caution">
    <text evidence="1">The sequence shown here is derived from an EMBL/GenBank/DDBJ whole genome shotgun (WGS) entry which is preliminary data.</text>
</comment>
<proteinExistence type="predicted"/>
<gene>
    <name evidence="1" type="ORF">M1K003_2783</name>
</gene>
<reference evidence="2" key="1">
    <citation type="submission" date="2017-08" db="EMBL/GenBank/DDBJ databases">
        <title>Protection against atopic dermatitis through acquisition of Staphylococcus quorum-sensing agr mutations in the skin.</title>
        <authorList>
            <person name="Nakamura Y."/>
            <person name="Takahashi H."/>
            <person name="Takaya A."/>
            <person name="Inoue Y."/>
            <person name="Katayama Y."/>
            <person name="Kusuya Y."/>
            <person name="Shoji T."/>
            <person name="Takada S."/>
            <person name="Nakagawa S."/>
            <person name="Oguma R."/>
            <person name="Ozawa N."/>
            <person name="Yamaide F."/>
            <person name="Suzuki S."/>
            <person name="Villaruz A."/>
            <person name="Otto M."/>
            <person name="Matsue H."/>
            <person name="Nunez G."/>
            <person name="Shimojo N."/>
        </authorList>
    </citation>
    <scope>NUCLEOTIDE SEQUENCE [LARGE SCALE GENOMIC DNA]</scope>
    <source>
        <strain evidence="2">M1K003</strain>
    </source>
</reference>
<name>A0A9P2Z021_STAAU</name>
<protein>
    <submittedName>
        <fullName evidence="1">Uncharacterized protein</fullName>
    </submittedName>
</protein>
<accession>A0A9P2Z021</accession>
<dbReference type="Proteomes" id="UP000265645">
    <property type="component" value="Unassembled WGS sequence"/>
</dbReference>
<evidence type="ECO:0000313" key="1">
    <source>
        <dbReference type="EMBL" id="GBV21760.1"/>
    </source>
</evidence>
<dbReference type="AlphaFoldDB" id="A0A9P2Z021"/>
<sequence length="116" mass="13330">MNLFHLNGFNADEALDEWSLVFKRNKGYVEKKDMYKCIVEVAEDSHEYSEVQPKNGGDSFVPDSNEGEEFTVFVKEKPVFKKFSPVTIDGVENAYVMGKNKNYGKAYFEANRLVEI</sequence>
<dbReference type="RefSeq" id="WP_097517583.1">
    <property type="nucleotide sequence ID" value="NZ_BDVT01000025.1"/>
</dbReference>
<dbReference type="EMBL" id="BDVT01000025">
    <property type="protein sequence ID" value="GBV21760.1"/>
    <property type="molecule type" value="Genomic_DNA"/>
</dbReference>
<evidence type="ECO:0000313" key="2">
    <source>
        <dbReference type="Proteomes" id="UP000265645"/>
    </source>
</evidence>